<dbReference type="SMART" id="SM00448">
    <property type="entry name" value="REC"/>
    <property type="match status" value="1"/>
</dbReference>
<dbReference type="InterPro" id="IPR011006">
    <property type="entry name" value="CheY-like_superfamily"/>
</dbReference>
<dbReference type="GO" id="GO:0043565">
    <property type="term" value="F:sequence-specific DNA binding"/>
    <property type="evidence" value="ECO:0007669"/>
    <property type="project" value="InterPro"/>
</dbReference>
<dbReference type="InterPro" id="IPR018060">
    <property type="entry name" value="HTH_AraC"/>
</dbReference>
<evidence type="ECO:0000259" key="9">
    <source>
        <dbReference type="PROSITE" id="PS01124"/>
    </source>
</evidence>
<evidence type="ECO:0000256" key="7">
    <source>
        <dbReference type="ARBA" id="ARBA00023163"/>
    </source>
</evidence>
<feature type="domain" description="HTH araC/xylS-type" evidence="9">
    <location>
        <begin position="427"/>
        <end position="525"/>
    </location>
</feature>
<dbReference type="SUPFAM" id="SSF52172">
    <property type="entry name" value="CheY-like"/>
    <property type="match status" value="1"/>
</dbReference>
<keyword evidence="12" id="KW-1185">Reference proteome</keyword>
<evidence type="ECO:0000313" key="12">
    <source>
        <dbReference type="Proteomes" id="UP000256977"/>
    </source>
</evidence>
<keyword evidence="2" id="KW-0963">Cytoplasm</keyword>
<dbReference type="PRINTS" id="PR00032">
    <property type="entry name" value="HTHARAC"/>
</dbReference>
<dbReference type="GO" id="GO:0000160">
    <property type="term" value="P:phosphorelay signal transduction system"/>
    <property type="evidence" value="ECO:0007669"/>
    <property type="project" value="UniProtKB-KW"/>
</dbReference>
<dbReference type="Pfam" id="PF00072">
    <property type="entry name" value="Response_reg"/>
    <property type="match status" value="1"/>
</dbReference>
<dbReference type="AlphaFoldDB" id="A0A3D9IVI4"/>
<dbReference type="PANTHER" id="PTHR42713">
    <property type="entry name" value="HISTIDINE KINASE-RELATED"/>
    <property type="match status" value="1"/>
</dbReference>
<dbReference type="SMART" id="SM00342">
    <property type="entry name" value="HTH_ARAC"/>
    <property type="match status" value="1"/>
</dbReference>
<keyword evidence="6" id="KW-0238">DNA-binding</keyword>
<accession>A0A3D9IVI4</accession>
<dbReference type="InterPro" id="IPR009057">
    <property type="entry name" value="Homeodomain-like_sf"/>
</dbReference>
<evidence type="ECO:0000256" key="8">
    <source>
        <dbReference type="PROSITE-ProRule" id="PRU00169"/>
    </source>
</evidence>
<dbReference type="CDD" id="cd17536">
    <property type="entry name" value="REC_YesN-like"/>
    <property type="match status" value="1"/>
</dbReference>
<evidence type="ECO:0000256" key="5">
    <source>
        <dbReference type="ARBA" id="ARBA00023015"/>
    </source>
</evidence>
<dbReference type="GO" id="GO:0003700">
    <property type="term" value="F:DNA-binding transcription factor activity"/>
    <property type="evidence" value="ECO:0007669"/>
    <property type="project" value="InterPro"/>
</dbReference>
<evidence type="ECO:0000259" key="10">
    <source>
        <dbReference type="PROSITE" id="PS50110"/>
    </source>
</evidence>
<evidence type="ECO:0000256" key="3">
    <source>
        <dbReference type="ARBA" id="ARBA00022553"/>
    </source>
</evidence>
<dbReference type="Gene3D" id="1.10.10.60">
    <property type="entry name" value="Homeodomain-like"/>
    <property type="match status" value="2"/>
</dbReference>
<dbReference type="InterPro" id="IPR001789">
    <property type="entry name" value="Sig_transdc_resp-reg_receiver"/>
</dbReference>
<dbReference type="PANTHER" id="PTHR42713:SF3">
    <property type="entry name" value="TRANSCRIPTIONAL REGULATORY PROTEIN HPTR"/>
    <property type="match status" value="1"/>
</dbReference>
<keyword evidence="4" id="KW-0902">Two-component regulatory system</keyword>
<dbReference type="EMBL" id="QRDZ01000021">
    <property type="protein sequence ID" value="RED65126.1"/>
    <property type="molecule type" value="Genomic_DNA"/>
</dbReference>
<comment type="caution">
    <text evidence="11">The sequence shown here is derived from an EMBL/GenBank/DDBJ whole genome shotgun (WGS) entry which is preliminary data.</text>
</comment>
<evidence type="ECO:0000256" key="1">
    <source>
        <dbReference type="ARBA" id="ARBA00004496"/>
    </source>
</evidence>
<keyword evidence="5" id="KW-0805">Transcription regulation</keyword>
<keyword evidence="3 8" id="KW-0597">Phosphoprotein</keyword>
<dbReference type="SUPFAM" id="SSF46689">
    <property type="entry name" value="Homeodomain-like"/>
    <property type="match status" value="2"/>
</dbReference>
<dbReference type="Pfam" id="PF12833">
    <property type="entry name" value="HTH_18"/>
    <property type="match status" value="1"/>
</dbReference>
<sequence length="527" mass="61125">MHLTALLVDDEPNILRNLKNIIPWESMGINQIRLAKNGQQALDIARQLSPDIVFSDIRMPMMDGITFLEHLREFNAYAEVMVITGYQDFEYARSLLKFGVSDYIIKPVNYKELIKQTEKIALKIRAKKLEQMMQKKQWGKVVTLAYEKILYDLIMDYTAVNTKYQLLEEALDLEEYAYTFMLIDSDNYSQKSLSWNEQERKLWNFAIRNVLQDALAAYGLKYVVLQLREGEWCAIIEQDKRKPGIDIVEARKWTESMQTEVSNHLHLKVSIVVYPNSVAVSELSRVYKKLQHTLQLSPGKEEEALLIYNPVANQNDSLWNSIEKMIVGLKMLDKTATEDAFHKLTAQLAAVSEQAFMPAEQILHFVVLHLLREMREIYMITIHQEEAVWKRMDRKLGVQGIIALIQELIESSINSALKKKNSEVLMQAAQDYISRNLGSCFGVEEISGHLEISCSYFSLLFKQHYGETFIEYLSKQRIETAQSMLLTSDKSITEIGAAVGYVNRRYFTKVFQKYTGEIPSEYREKRR</sequence>
<protein>
    <submittedName>
        <fullName evidence="11">Two-component system response regulator YesN</fullName>
    </submittedName>
</protein>
<dbReference type="RefSeq" id="WP_116063058.1">
    <property type="nucleotide sequence ID" value="NZ_QRDZ01000021.1"/>
</dbReference>
<dbReference type="InterPro" id="IPR020449">
    <property type="entry name" value="Tscrpt_reg_AraC-type_HTH"/>
</dbReference>
<dbReference type="InterPro" id="IPR051552">
    <property type="entry name" value="HptR"/>
</dbReference>
<keyword evidence="7" id="KW-0804">Transcription</keyword>
<feature type="domain" description="Response regulatory" evidence="10">
    <location>
        <begin position="4"/>
        <end position="121"/>
    </location>
</feature>
<dbReference type="PROSITE" id="PS01124">
    <property type="entry name" value="HTH_ARAC_FAMILY_2"/>
    <property type="match status" value="1"/>
</dbReference>
<evidence type="ECO:0000256" key="2">
    <source>
        <dbReference type="ARBA" id="ARBA00022490"/>
    </source>
</evidence>
<dbReference type="OrthoDB" id="9788446at2"/>
<evidence type="ECO:0000313" key="11">
    <source>
        <dbReference type="EMBL" id="RED65126.1"/>
    </source>
</evidence>
<organism evidence="11 12">
    <name type="scientific">Cohnella phaseoli</name>
    <dbReference type="NCBI Taxonomy" id="456490"/>
    <lineage>
        <taxon>Bacteria</taxon>
        <taxon>Bacillati</taxon>
        <taxon>Bacillota</taxon>
        <taxon>Bacilli</taxon>
        <taxon>Bacillales</taxon>
        <taxon>Paenibacillaceae</taxon>
        <taxon>Cohnella</taxon>
    </lineage>
</organism>
<dbReference type="PROSITE" id="PS50110">
    <property type="entry name" value="RESPONSE_REGULATORY"/>
    <property type="match status" value="1"/>
</dbReference>
<proteinExistence type="predicted"/>
<comment type="subcellular location">
    <subcellularLocation>
        <location evidence="1">Cytoplasm</location>
    </subcellularLocation>
</comment>
<dbReference type="Gene3D" id="3.40.50.2300">
    <property type="match status" value="1"/>
</dbReference>
<dbReference type="Proteomes" id="UP000256977">
    <property type="component" value="Unassembled WGS sequence"/>
</dbReference>
<reference evidence="11 12" key="1">
    <citation type="submission" date="2018-07" db="EMBL/GenBank/DDBJ databases">
        <title>Genomic Encyclopedia of Type Strains, Phase III (KMG-III): the genomes of soil and plant-associated and newly described type strains.</title>
        <authorList>
            <person name="Whitman W."/>
        </authorList>
    </citation>
    <scope>NUCLEOTIDE SEQUENCE [LARGE SCALE GENOMIC DNA]</scope>
    <source>
        <strain evidence="11 12">CECT 7287</strain>
    </source>
</reference>
<dbReference type="GO" id="GO:0005737">
    <property type="term" value="C:cytoplasm"/>
    <property type="evidence" value="ECO:0007669"/>
    <property type="project" value="UniProtKB-SubCell"/>
</dbReference>
<feature type="modified residue" description="4-aspartylphosphate" evidence="8">
    <location>
        <position position="56"/>
    </location>
</feature>
<name>A0A3D9IVI4_9BACL</name>
<evidence type="ECO:0000256" key="4">
    <source>
        <dbReference type="ARBA" id="ARBA00023012"/>
    </source>
</evidence>
<evidence type="ECO:0000256" key="6">
    <source>
        <dbReference type="ARBA" id="ARBA00023125"/>
    </source>
</evidence>
<gene>
    <name evidence="11" type="ORF">DFP98_12117</name>
</gene>